<organism evidence="1">
    <name type="scientific">Anguilla anguilla</name>
    <name type="common">European freshwater eel</name>
    <name type="synonym">Muraena anguilla</name>
    <dbReference type="NCBI Taxonomy" id="7936"/>
    <lineage>
        <taxon>Eukaryota</taxon>
        <taxon>Metazoa</taxon>
        <taxon>Chordata</taxon>
        <taxon>Craniata</taxon>
        <taxon>Vertebrata</taxon>
        <taxon>Euteleostomi</taxon>
        <taxon>Actinopterygii</taxon>
        <taxon>Neopterygii</taxon>
        <taxon>Teleostei</taxon>
        <taxon>Anguilliformes</taxon>
        <taxon>Anguillidae</taxon>
        <taxon>Anguilla</taxon>
    </lineage>
</organism>
<proteinExistence type="predicted"/>
<reference evidence="1" key="2">
    <citation type="journal article" date="2015" name="Fish Shellfish Immunol.">
        <title>Early steps in the European eel (Anguilla anguilla)-Vibrio vulnificus interaction in the gills: Role of the RtxA13 toxin.</title>
        <authorList>
            <person name="Callol A."/>
            <person name="Pajuelo D."/>
            <person name="Ebbesson L."/>
            <person name="Teles M."/>
            <person name="MacKenzie S."/>
            <person name="Amaro C."/>
        </authorList>
    </citation>
    <scope>NUCLEOTIDE SEQUENCE</scope>
</reference>
<protein>
    <submittedName>
        <fullName evidence="1">Uncharacterized protein</fullName>
    </submittedName>
</protein>
<reference evidence="1" key="1">
    <citation type="submission" date="2014-11" db="EMBL/GenBank/DDBJ databases">
        <authorList>
            <person name="Amaro Gonzalez C."/>
        </authorList>
    </citation>
    <scope>NUCLEOTIDE SEQUENCE</scope>
</reference>
<dbReference type="EMBL" id="GBXM01031482">
    <property type="protein sequence ID" value="JAH77095.1"/>
    <property type="molecule type" value="Transcribed_RNA"/>
</dbReference>
<evidence type="ECO:0000313" key="1">
    <source>
        <dbReference type="EMBL" id="JAH71950.1"/>
    </source>
</evidence>
<name>A0A0E9V3E0_ANGAN</name>
<dbReference type="AlphaFoldDB" id="A0A0E9V3E0"/>
<dbReference type="EMBL" id="GBXM01036627">
    <property type="protein sequence ID" value="JAH71950.1"/>
    <property type="molecule type" value="Transcribed_RNA"/>
</dbReference>
<dbReference type="EMBL" id="GBXM01026022">
    <property type="protein sequence ID" value="JAH82555.1"/>
    <property type="molecule type" value="Transcribed_RNA"/>
</dbReference>
<sequence length="24" mass="2793">MQGTTQLFQSIQTLSHWHSPKVTH</sequence>
<accession>A0A0E9V3E0</accession>